<dbReference type="AlphaFoldDB" id="A0A6B9XW23"/>
<keyword evidence="1" id="KW-0496">Mitochondrion</keyword>
<gene>
    <name evidence="1" type="primary">orf05568</name>
    <name evidence="1" type="ORF">Q903MT_gene5536</name>
</gene>
<geneLocation type="mitochondrion" evidence="1"/>
<organism evidence="1">
    <name type="scientific">Picea sitchensis</name>
    <name type="common">Sitka spruce</name>
    <name type="synonym">Pinus sitchensis</name>
    <dbReference type="NCBI Taxonomy" id="3332"/>
    <lineage>
        <taxon>Eukaryota</taxon>
        <taxon>Viridiplantae</taxon>
        <taxon>Streptophyta</taxon>
        <taxon>Embryophyta</taxon>
        <taxon>Tracheophyta</taxon>
        <taxon>Spermatophyta</taxon>
        <taxon>Pinopsida</taxon>
        <taxon>Pinidae</taxon>
        <taxon>Conifers I</taxon>
        <taxon>Pinales</taxon>
        <taxon>Pinaceae</taxon>
        <taxon>Picea</taxon>
    </lineage>
</organism>
<name>A0A6B9XW23_PICSI</name>
<reference evidence="1" key="1">
    <citation type="submission" date="2019-03" db="EMBL/GenBank/DDBJ databases">
        <title>Largest Complete Mitochondrial Genome of a Gymnosperm, Sitka Spruce (Picea sitchensis), Indicates Complex Physical Structure.</title>
        <authorList>
            <person name="Jackman S.D."/>
            <person name="Coombe L."/>
            <person name="Warren R."/>
            <person name="Kirk H."/>
            <person name="Trinh E."/>
            <person name="McLeod T."/>
            <person name="Pleasance S."/>
            <person name="Pandoh P."/>
            <person name="Zhao Y."/>
            <person name="Coope R."/>
            <person name="Bousquet J."/>
            <person name="Bohlmann J.C."/>
            <person name="Jones S.J.M."/>
            <person name="Birol I."/>
        </authorList>
    </citation>
    <scope>NUCLEOTIDE SEQUENCE</scope>
    <source>
        <strain evidence="1">Q903</strain>
    </source>
</reference>
<accession>A0A6B9XW23</accession>
<evidence type="ECO:0000313" key="1">
    <source>
        <dbReference type="EMBL" id="QHR91501.1"/>
    </source>
</evidence>
<proteinExistence type="predicted"/>
<sequence>MGWDETNLPLTLFTAFTLGHGGLPNPCMTFSFQGRMDPPYPYL</sequence>
<protein>
    <submittedName>
        <fullName evidence="1">Uncharacterized protein</fullName>
    </submittedName>
</protein>
<dbReference type="EMBL" id="MK697702">
    <property type="protein sequence ID" value="QHR91501.1"/>
    <property type="molecule type" value="Genomic_DNA"/>
</dbReference>